<feature type="transmembrane region" description="Helical" evidence="1">
    <location>
        <begin position="71"/>
        <end position="89"/>
    </location>
</feature>
<dbReference type="SUPFAM" id="SSF103481">
    <property type="entry name" value="Multidrug resistance efflux transporter EmrE"/>
    <property type="match status" value="2"/>
</dbReference>
<feature type="transmembrane region" description="Helical" evidence="1">
    <location>
        <begin position="249"/>
        <end position="269"/>
    </location>
</feature>
<evidence type="ECO:0000259" key="2">
    <source>
        <dbReference type="Pfam" id="PF00892"/>
    </source>
</evidence>
<dbReference type="PANTHER" id="PTHR22911">
    <property type="entry name" value="ACYL-MALONYL CONDENSING ENZYME-RELATED"/>
    <property type="match status" value="1"/>
</dbReference>
<dbReference type="GO" id="GO:0016020">
    <property type="term" value="C:membrane"/>
    <property type="evidence" value="ECO:0007669"/>
    <property type="project" value="InterPro"/>
</dbReference>
<feature type="domain" description="EamA" evidence="2">
    <location>
        <begin position="187"/>
        <end position="320"/>
    </location>
</feature>
<feature type="transmembrane region" description="Helical" evidence="1">
    <location>
        <begin position="215"/>
        <end position="237"/>
    </location>
</feature>
<feature type="transmembrane region" description="Helical" evidence="1">
    <location>
        <begin position="281"/>
        <end position="298"/>
    </location>
</feature>
<name>A0A1Y5S5N5_9RHOB</name>
<feature type="transmembrane region" description="Helical" evidence="1">
    <location>
        <begin position="40"/>
        <end position="59"/>
    </location>
</feature>
<feature type="transmembrane region" description="Helical" evidence="1">
    <location>
        <begin position="95"/>
        <end position="113"/>
    </location>
</feature>
<organism evidence="3 4">
    <name type="scientific">Roseovarius litorisediminis</name>
    <dbReference type="NCBI Taxonomy" id="1312363"/>
    <lineage>
        <taxon>Bacteria</taxon>
        <taxon>Pseudomonadati</taxon>
        <taxon>Pseudomonadota</taxon>
        <taxon>Alphaproteobacteria</taxon>
        <taxon>Rhodobacterales</taxon>
        <taxon>Roseobacteraceae</taxon>
        <taxon>Roseovarius</taxon>
    </lineage>
</organism>
<dbReference type="EMBL" id="FWFL01000003">
    <property type="protein sequence ID" value="SLN30345.1"/>
    <property type="molecule type" value="Genomic_DNA"/>
</dbReference>
<evidence type="ECO:0000313" key="3">
    <source>
        <dbReference type="EMBL" id="SLN30345.1"/>
    </source>
</evidence>
<sequence length="324" mass="35346">MRPPFIFPKILAWVRAASAPGYPGMSDWLISLEGSEAGHQLALVLALLAAVLHAVFGALQKGRHDPWLTRGAIDFSYAVMAAPFAFFVVPWPEPHMWPIFFGAWAIHLIYKILQAMAYTRGAYTVVYPVVRGTGPLFTVIGAYLLFSETFTFTQWMGVLVLLVGIYGLAVYNLRTISLDRDTMPLALGLAVLTGLFVALYTTYDAYGIRAAADPFTFLAWFFFFDGLVIPVVAYLRYRNLPTPPTPGPLMLRGVAGGLVAFMSFGSIMLATRLDKVGEAAVLRETSTVFAALIGWLVLRETVGPRRIALMALIAAGAVIVEMGG</sequence>
<accession>A0A1Y5S5N5</accession>
<dbReference type="Gene3D" id="1.10.3730.20">
    <property type="match status" value="2"/>
</dbReference>
<evidence type="ECO:0000256" key="1">
    <source>
        <dbReference type="SAM" id="Phobius"/>
    </source>
</evidence>
<dbReference type="AlphaFoldDB" id="A0A1Y5S5N5"/>
<evidence type="ECO:0000313" key="4">
    <source>
        <dbReference type="Proteomes" id="UP000193827"/>
    </source>
</evidence>
<keyword evidence="1" id="KW-0472">Membrane</keyword>
<feature type="domain" description="EamA" evidence="2">
    <location>
        <begin position="41"/>
        <end position="168"/>
    </location>
</feature>
<keyword evidence="1" id="KW-1133">Transmembrane helix</keyword>
<dbReference type="InterPro" id="IPR000620">
    <property type="entry name" value="EamA_dom"/>
</dbReference>
<feature type="transmembrane region" description="Helical" evidence="1">
    <location>
        <begin position="152"/>
        <end position="173"/>
    </location>
</feature>
<feature type="transmembrane region" description="Helical" evidence="1">
    <location>
        <begin position="185"/>
        <end position="203"/>
    </location>
</feature>
<proteinExistence type="predicted"/>
<dbReference type="Proteomes" id="UP000193827">
    <property type="component" value="Unassembled WGS sequence"/>
</dbReference>
<reference evidence="3 4" key="1">
    <citation type="submission" date="2017-03" db="EMBL/GenBank/DDBJ databases">
        <authorList>
            <person name="Afonso C.L."/>
            <person name="Miller P.J."/>
            <person name="Scott M.A."/>
            <person name="Spackman E."/>
            <person name="Goraichik I."/>
            <person name="Dimitrov K.M."/>
            <person name="Suarez D.L."/>
            <person name="Swayne D.E."/>
        </authorList>
    </citation>
    <scope>NUCLEOTIDE SEQUENCE [LARGE SCALE GENOMIC DNA]</scope>
    <source>
        <strain evidence="3 4">CECT 8287</strain>
    </source>
</reference>
<gene>
    <name evidence="3" type="ORF">PEL8287_01413</name>
</gene>
<protein>
    <submittedName>
        <fullName evidence="3">EamA-like transporter family protein</fullName>
    </submittedName>
</protein>
<dbReference type="Pfam" id="PF00892">
    <property type="entry name" value="EamA"/>
    <property type="match status" value="2"/>
</dbReference>
<keyword evidence="1" id="KW-0812">Transmembrane</keyword>
<feature type="transmembrane region" description="Helical" evidence="1">
    <location>
        <begin position="125"/>
        <end position="146"/>
    </location>
</feature>
<dbReference type="InterPro" id="IPR037185">
    <property type="entry name" value="EmrE-like"/>
</dbReference>
<keyword evidence="4" id="KW-1185">Reference proteome</keyword>